<dbReference type="GO" id="GO:0005737">
    <property type="term" value="C:cytoplasm"/>
    <property type="evidence" value="ECO:0007669"/>
    <property type="project" value="UniProtKB-SubCell"/>
</dbReference>
<dbReference type="EMBL" id="UYWX01000316">
    <property type="protein sequence ID" value="VDM18002.1"/>
    <property type="molecule type" value="Genomic_DNA"/>
</dbReference>
<dbReference type="WBParaSite" id="TTAC_0000145501-mRNA-1">
    <property type="protein sequence ID" value="TTAC_0000145501-mRNA-1"/>
    <property type="gene ID" value="TTAC_0000145501"/>
</dbReference>
<dbReference type="InterPro" id="IPR013886">
    <property type="entry name" value="PI31_Prot_C"/>
</dbReference>
<comment type="similarity">
    <text evidence="2">Belongs to the proteasome inhibitor PI31 family.</text>
</comment>
<dbReference type="InterPro" id="IPR045128">
    <property type="entry name" value="PI31-like"/>
</dbReference>
<dbReference type="Proteomes" id="UP000274429">
    <property type="component" value="Unassembled WGS sequence"/>
</dbReference>
<protein>
    <submittedName>
        <fullName evidence="8">PI31_Prot_C domain-containing protein</fullName>
    </submittedName>
</protein>
<evidence type="ECO:0000313" key="8">
    <source>
        <dbReference type="WBParaSite" id="TTAC_0000145501-mRNA-1"/>
    </source>
</evidence>
<dbReference type="Pfam" id="PF08577">
    <property type="entry name" value="PI31_Prot_C"/>
    <property type="match status" value="1"/>
</dbReference>
<reference evidence="6 7" key="2">
    <citation type="submission" date="2018-11" db="EMBL/GenBank/DDBJ databases">
        <authorList>
            <consortium name="Pathogen Informatics"/>
        </authorList>
    </citation>
    <scope>NUCLEOTIDE SEQUENCE [LARGE SCALE GENOMIC DNA]</scope>
</reference>
<dbReference type="PANTHER" id="PTHR13266">
    <property type="entry name" value="PROTEASOME INHIBITOR"/>
    <property type="match status" value="1"/>
</dbReference>
<evidence type="ECO:0000259" key="5">
    <source>
        <dbReference type="Pfam" id="PF08577"/>
    </source>
</evidence>
<dbReference type="GO" id="GO:0070628">
    <property type="term" value="F:proteasome binding"/>
    <property type="evidence" value="ECO:0007669"/>
    <property type="project" value="InterPro"/>
</dbReference>
<evidence type="ECO:0000256" key="2">
    <source>
        <dbReference type="ARBA" id="ARBA00006405"/>
    </source>
</evidence>
<evidence type="ECO:0000256" key="1">
    <source>
        <dbReference type="ARBA" id="ARBA00004496"/>
    </source>
</evidence>
<dbReference type="STRING" id="6205.A0A0R3WL21"/>
<sequence>MSSAEKKVKLSPVESSILDYVVNLHGAQANGRRSAFIAILSHACLIARGAKLPGTGHLQSTSILPSEWASNDPIRINYQLGNVEDLNLGNSVRDSSDQMLQLSVTETDDHIFVNLTNTTNEKFGHLELSGPAHVRLEFASPGSILQPIEIYSQLEVTLFEMDENLWKVVLPKPAKSSSRGTPFCLSQPNTLHPLPTRSLSEVDPTLRDYGRSDLDPLGAEDWTRRLGGTGGMVLDPTQALRQPRDPFGLPRPGGFGGAGGMVPPGARFDPIGPPIMPSRGIGPRGGRFNNPDPDSALPPGWEDMYM</sequence>
<feature type="region of interest" description="Disordered" evidence="4">
    <location>
        <begin position="269"/>
        <end position="306"/>
    </location>
</feature>
<gene>
    <name evidence="6" type="ORF">TTAC_LOCUS1442</name>
</gene>
<keyword evidence="3" id="KW-0963">Cytoplasm</keyword>
<keyword evidence="7" id="KW-1185">Reference proteome</keyword>
<evidence type="ECO:0000313" key="6">
    <source>
        <dbReference type="EMBL" id="VDM18002.1"/>
    </source>
</evidence>
<dbReference type="OrthoDB" id="68090at2759"/>
<dbReference type="AlphaFoldDB" id="A0A0R3WL21"/>
<accession>A0A0R3WL21</accession>
<proteinExistence type="inferred from homology"/>
<dbReference type="PANTHER" id="PTHR13266:SF1">
    <property type="entry name" value="PROTEASOME INHIBITOR PI31 SUBUNIT"/>
    <property type="match status" value="1"/>
</dbReference>
<reference evidence="8" key="1">
    <citation type="submission" date="2017-02" db="UniProtKB">
        <authorList>
            <consortium name="WormBaseParasite"/>
        </authorList>
    </citation>
    <scope>IDENTIFICATION</scope>
</reference>
<dbReference type="GO" id="GO:0004866">
    <property type="term" value="F:endopeptidase inhibitor activity"/>
    <property type="evidence" value="ECO:0007669"/>
    <property type="project" value="InterPro"/>
</dbReference>
<evidence type="ECO:0000256" key="3">
    <source>
        <dbReference type="ARBA" id="ARBA00022490"/>
    </source>
</evidence>
<comment type="subcellular location">
    <subcellularLocation>
        <location evidence="1">Cytoplasm</location>
    </subcellularLocation>
</comment>
<feature type="domain" description="PI31 proteasome regulator C-terminal" evidence="5">
    <location>
        <begin position="209"/>
        <end position="273"/>
    </location>
</feature>
<evidence type="ECO:0000313" key="7">
    <source>
        <dbReference type="Proteomes" id="UP000274429"/>
    </source>
</evidence>
<dbReference type="GO" id="GO:0043161">
    <property type="term" value="P:proteasome-mediated ubiquitin-dependent protein catabolic process"/>
    <property type="evidence" value="ECO:0007669"/>
    <property type="project" value="InterPro"/>
</dbReference>
<name>A0A0R3WL21_HYDTA</name>
<organism evidence="8">
    <name type="scientific">Hydatigena taeniaeformis</name>
    <name type="common">Feline tapeworm</name>
    <name type="synonym">Taenia taeniaeformis</name>
    <dbReference type="NCBI Taxonomy" id="6205"/>
    <lineage>
        <taxon>Eukaryota</taxon>
        <taxon>Metazoa</taxon>
        <taxon>Spiralia</taxon>
        <taxon>Lophotrochozoa</taxon>
        <taxon>Platyhelminthes</taxon>
        <taxon>Cestoda</taxon>
        <taxon>Eucestoda</taxon>
        <taxon>Cyclophyllidea</taxon>
        <taxon>Taeniidae</taxon>
        <taxon>Hydatigera</taxon>
    </lineage>
</organism>
<evidence type="ECO:0000256" key="4">
    <source>
        <dbReference type="SAM" id="MobiDB-lite"/>
    </source>
</evidence>